<dbReference type="Proteomes" id="UP001157911">
    <property type="component" value="Unassembled WGS sequence"/>
</dbReference>
<dbReference type="SUPFAM" id="SSF50692">
    <property type="entry name" value="ADC-like"/>
    <property type="match status" value="1"/>
</dbReference>
<accession>A0ABY1N979</accession>
<evidence type="ECO:0000256" key="1">
    <source>
        <dbReference type="ARBA" id="ARBA00022485"/>
    </source>
</evidence>
<evidence type="ECO:0000259" key="6">
    <source>
        <dbReference type="SMART" id="SM00926"/>
    </source>
</evidence>
<keyword evidence="1" id="KW-0004">4Fe-4S</keyword>
<keyword evidence="4" id="KW-0408">Iron</keyword>
<evidence type="ECO:0000256" key="5">
    <source>
        <dbReference type="ARBA" id="ARBA00023014"/>
    </source>
</evidence>
<evidence type="ECO:0000313" key="8">
    <source>
        <dbReference type="Proteomes" id="UP001157911"/>
    </source>
</evidence>
<protein>
    <submittedName>
        <fullName evidence="7">Formate dehydrogenase major subunit</fullName>
    </submittedName>
</protein>
<dbReference type="InterPro" id="IPR006656">
    <property type="entry name" value="Mopterin_OxRdtase"/>
</dbReference>
<organism evidence="7 8">
    <name type="scientific">Desulfurobacterium pacificum</name>
    <dbReference type="NCBI Taxonomy" id="240166"/>
    <lineage>
        <taxon>Bacteria</taxon>
        <taxon>Pseudomonadati</taxon>
        <taxon>Aquificota</taxon>
        <taxon>Aquificia</taxon>
        <taxon>Desulfurobacteriales</taxon>
        <taxon>Desulfurobacteriaceae</taxon>
        <taxon>Desulfurobacterium</taxon>
    </lineage>
</organism>
<keyword evidence="3" id="KW-0560">Oxidoreductase</keyword>
<name>A0ABY1N979_9BACT</name>
<proteinExistence type="predicted"/>
<feature type="domain" description="4Fe-4S Mo/W bis-MGD-type" evidence="6">
    <location>
        <begin position="1"/>
        <end position="48"/>
    </location>
</feature>
<dbReference type="RefSeq" id="WP_283399671.1">
    <property type="nucleotide sequence ID" value="NZ_FXUB01000001.1"/>
</dbReference>
<dbReference type="SUPFAM" id="SSF53706">
    <property type="entry name" value="Formate dehydrogenase/DMSO reductase, domains 1-3"/>
    <property type="match status" value="1"/>
</dbReference>
<evidence type="ECO:0000256" key="2">
    <source>
        <dbReference type="ARBA" id="ARBA00022723"/>
    </source>
</evidence>
<dbReference type="Gene3D" id="3.40.50.740">
    <property type="match status" value="1"/>
</dbReference>
<dbReference type="SMART" id="SM00926">
    <property type="entry name" value="Molybdop_Fe4S4"/>
    <property type="match status" value="1"/>
</dbReference>
<dbReference type="InterPro" id="IPR006657">
    <property type="entry name" value="MoPterin_dinucl-bd_dom"/>
</dbReference>
<dbReference type="Pfam" id="PF00384">
    <property type="entry name" value="Molybdopterin"/>
    <property type="match status" value="1"/>
</dbReference>
<dbReference type="EMBL" id="FXUB01000001">
    <property type="protein sequence ID" value="SMP03934.1"/>
    <property type="molecule type" value="Genomic_DNA"/>
</dbReference>
<evidence type="ECO:0000256" key="3">
    <source>
        <dbReference type="ARBA" id="ARBA00023002"/>
    </source>
</evidence>
<dbReference type="PANTHER" id="PTHR43105">
    <property type="entry name" value="RESPIRATORY NITRATE REDUCTASE"/>
    <property type="match status" value="1"/>
</dbReference>
<dbReference type="Gene3D" id="3.40.228.10">
    <property type="entry name" value="Dimethylsulfoxide Reductase, domain 2"/>
    <property type="match status" value="1"/>
</dbReference>
<sequence length="673" mass="75775">MKRTVCTYCGVGCELGFDGERVVHLKEGVVSKGKLCIKGNFGHEFIFSDKRIKGAWVNREILKEFELSALARKVNENFFEVPYEVAYDVVAKKLIDIKQRFGGKAFSAIGGARTNCESAYLFQKFAREIVGSPHIDNCARICHAPSLKGLRETVGEGAASVPFDAIYDAELIVVIGSNTTEAHPIVSHRIIEKVRKGAKLAVIDVREIGLFRFADFKFIIPYDSNLLFLNAVARVIVEEKLYNEKFLKERVENFDEFRGKIPTTPSPEIFKKLKGYEHICDEIKRFARAVASSKTVFLWGLGVTEHVDGSDAVMAIANLALLTGNPYLIPLRGQNNVQGACDMGMLPYFLPGYREPEKKGLMTPDVIKAIDGGEIKALWVMGEDLAHVHPDRAFIEKALKKLDFLVVNEIFPCEVTKYADVVFGVKSCYEKTGIYINAERRLHLAQPLFDSALPDDWEVIAEVAKRMGKDFGYKTTEDVWNAVREEVPEKFGGASYELLKESFLNAPQWPVADGKGTECLFKEKFPTKTGKARLVFKPYSPKGMVKELLESEKEEGFWLTTGRILLHYNNAVQTMNCQTLAKFRTYREDIVYASEEDRERLKNAERVVLVSRYGRTAPLPIVFSKHIKKGTLFVSFHHAKSGINYLFGEEGDVYVKTAAFKSLKVKVEVVDEA</sequence>
<keyword evidence="8" id="KW-1185">Reference proteome</keyword>
<dbReference type="InterPro" id="IPR006963">
    <property type="entry name" value="Mopterin_OxRdtase_4Fe-4S_dom"/>
</dbReference>
<dbReference type="InterPro" id="IPR050123">
    <property type="entry name" value="Prok_molybdopt-oxidoreductase"/>
</dbReference>
<dbReference type="PANTHER" id="PTHR43105:SF14">
    <property type="entry name" value="FORMATE DEHYDROGENASE H"/>
    <property type="match status" value="1"/>
</dbReference>
<keyword evidence="2" id="KW-0479">Metal-binding</keyword>
<dbReference type="InterPro" id="IPR009010">
    <property type="entry name" value="Asp_de-COase-like_dom_sf"/>
</dbReference>
<reference evidence="7 8" key="1">
    <citation type="submission" date="2017-05" db="EMBL/GenBank/DDBJ databases">
        <authorList>
            <person name="Varghese N."/>
            <person name="Submissions S."/>
        </authorList>
    </citation>
    <scope>NUCLEOTIDE SEQUENCE [LARGE SCALE GENOMIC DNA]</scope>
    <source>
        <strain evidence="7 8">DSM 15522</strain>
    </source>
</reference>
<dbReference type="Pfam" id="PF04879">
    <property type="entry name" value="Molybdop_Fe4S4"/>
    <property type="match status" value="1"/>
</dbReference>
<dbReference type="Gene3D" id="2.20.25.90">
    <property type="entry name" value="ADC-like domains"/>
    <property type="match status" value="1"/>
</dbReference>
<evidence type="ECO:0000256" key="4">
    <source>
        <dbReference type="ARBA" id="ARBA00023004"/>
    </source>
</evidence>
<evidence type="ECO:0000313" key="7">
    <source>
        <dbReference type="EMBL" id="SMP03934.1"/>
    </source>
</evidence>
<gene>
    <name evidence="7" type="ORF">SAMN06265339_0161</name>
</gene>
<comment type="caution">
    <text evidence="7">The sequence shown here is derived from an EMBL/GenBank/DDBJ whole genome shotgun (WGS) entry which is preliminary data.</text>
</comment>
<keyword evidence="5" id="KW-0411">Iron-sulfur</keyword>
<dbReference type="Gene3D" id="2.40.40.20">
    <property type="match status" value="1"/>
</dbReference>
<dbReference type="Pfam" id="PF01568">
    <property type="entry name" value="Molydop_binding"/>
    <property type="match status" value="1"/>
</dbReference>